<dbReference type="EMBL" id="BSXW01000619">
    <property type="protein sequence ID" value="GMF26646.1"/>
    <property type="molecule type" value="Genomic_DNA"/>
</dbReference>
<proteinExistence type="predicted"/>
<accession>A0A9W6X1X4</accession>
<dbReference type="AlphaFoldDB" id="A0A9W6X1X4"/>
<dbReference type="PANTHER" id="PTHR44329">
    <property type="entry name" value="SERINE/THREONINE-PROTEIN KINASE TNNI3K-RELATED"/>
    <property type="match status" value="1"/>
</dbReference>
<dbReference type="PANTHER" id="PTHR44329:SF214">
    <property type="entry name" value="PROTEIN KINASE DOMAIN-CONTAINING PROTEIN"/>
    <property type="match status" value="1"/>
</dbReference>
<dbReference type="InterPro" id="IPR000719">
    <property type="entry name" value="Prot_kinase_dom"/>
</dbReference>
<gene>
    <name evidence="2" type="ORF">Plil01_001108800</name>
</gene>
<dbReference type="GO" id="GO:0005524">
    <property type="term" value="F:ATP binding"/>
    <property type="evidence" value="ECO:0007669"/>
    <property type="project" value="InterPro"/>
</dbReference>
<keyword evidence="3" id="KW-1185">Reference proteome</keyword>
<evidence type="ECO:0000313" key="3">
    <source>
        <dbReference type="Proteomes" id="UP001165083"/>
    </source>
</evidence>
<dbReference type="SUPFAM" id="SSF56112">
    <property type="entry name" value="Protein kinase-like (PK-like)"/>
    <property type="match status" value="1"/>
</dbReference>
<dbReference type="PROSITE" id="PS00108">
    <property type="entry name" value="PROTEIN_KINASE_ST"/>
    <property type="match status" value="1"/>
</dbReference>
<dbReference type="OrthoDB" id="118961at2759"/>
<dbReference type="PROSITE" id="PS50011">
    <property type="entry name" value="PROTEIN_KINASE_DOM"/>
    <property type="match status" value="1"/>
</dbReference>
<protein>
    <submittedName>
        <fullName evidence="2">Unnamed protein product</fullName>
    </submittedName>
</protein>
<sequence>MKQLIQNGKMLSELDSIQRDVDALFKLLSLTMADRVVDWTKEWRVQHNKFDGQMNQLARNVSVIRNSIVELQNDVKKTNNVKKRRNTKYAITPRLTPQWFVQDSEIEYEQDAFVHGSLGSMHRGEWRGNNVMVLGGSHQCSPRCNAPETSLKDYLTESAANKRLLYEAALGLQHVHENRVIHGDLKLSNFVVDTDGHAKRCDFGLSTSVRHRPTSLAKQQSIIGNKVRWRAPECLRNPVYASDVFSFAMHN</sequence>
<dbReference type="Pfam" id="PF00069">
    <property type="entry name" value="Pkinase"/>
    <property type="match status" value="1"/>
</dbReference>
<comment type="caution">
    <text evidence="2">The sequence shown here is derived from an EMBL/GenBank/DDBJ whole genome shotgun (WGS) entry which is preliminary data.</text>
</comment>
<dbReference type="GO" id="GO:0004674">
    <property type="term" value="F:protein serine/threonine kinase activity"/>
    <property type="evidence" value="ECO:0007669"/>
    <property type="project" value="TreeGrafter"/>
</dbReference>
<dbReference type="Gene3D" id="1.10.510.10">
    <property type="entry name" value="Transferase(Phosphotransferase) domain 1"/>
    <property type="match status" value="1"/>
</dbReference>
<organism evidence="2 3">
    <name type="scientific">Phytophthora lilii</name>
    <dbReference type="NCBI Taxonomy" id="2077276"/>
    <lineage>
        <taxon>Eukaryota</taxon>
        <taxon>Sar</taxon>
        <taxon>Stramenopiles</taxon>
        <taxon>Oomycota</taxon>
        <taxon>Peronosporomycetes</taxon>
        <taxon>Peronosporales</taxon>
        <taxon>Peronosporaceae</taxon>
        <taxon>Phytophthora</taxon>
    </lineage>
</organism>
<dbReference type="Proteomes" id="UP001165083">
    <property type="component" value="Unassembled WGS sequence"/>
</dbReference>
<evidence type="ECO:0000313" key="2">
    <source>
        <dbReference type="EMBL" id="GMF26646.1"/>
    </source>
</evidence>
<feature type="domain" description="Protein kinase" evidence="1">
    <location>
        <begin position="1"/>
        <end position="251"/>
    </location>
</feature>
<dbReference type="InterPro" id="IPR008271">
    <property type="entry name" value="Ser/Thr_kinase_AS"/>
</dbReference>
<dbReference type="InterPro" id="IPR011009">
    <property type="entry name" value="Kinase-like_dom_sf"/>
</dbReference>
<evidence type="ECO:0000259" key="1">
    <source>
        <dbReference type="PROSITE" id="PS50011"/>
    </source>
</evidence>
<dbReference type="InterPro" id="IPR051681">
    <property type="entry name" value="Ser/Thr_Kinases-Pseudokinases"/>
</dbReference>
<name>A0A9W6X1X4_9STRA</name>
<reference evidence="2" key="1">
    <citation type="submission" date="2023-04" db="EMBL/GenBank/DDBJ databases">
        <title>Phytophthora lilii NBRC 32176.</title>
        <authorList>
            <person name="Ichikawa N."/>
            <person name="Sato H."/>
            <person name="Tonouchi N."/>
        </authorList>
    </citation>
    <scope>NUCLEOTIDE SEQUENCE</scope>
    <source>
        <strain evidence="2">NBRC 32176</strain>
    </source>
</reference>